<dbReference type="RefSeq" id="WP_164047944.1">
    <property type="nucleotide sequence ID" value="NZ_WUFV01000012.1"/>
</dbReference>
<keyword evidence="2" id="KW-0378">Hydrolase</keyword>
<dbReference type="InterPro" id="IPR029000">
    <property type="entry name" value="Cyclophilin-like_dom_sf"/>
</dbReference>
<name>A0A7K3VJA8_RHILE</name>
<dbReference type="InterPro" id="IPR052708">
    <property type="entry name" value="PxpC"/>
</dbReference>
<protein>
    <submittedName>
        <fullName evidence="5">5-oxoprolinase/urea amidolyase family protein</fullName>
    </submittedName>
</protein>
<evidence type="ECO:0000256" key="3">
    <source>
        <dbReference type="ARBA" id="ARBA00022840"/>
    </source>
</evidence>
<feature type="domain" description="Carboxyltransferase" evidence="4">
    <location>
        <begin position="25"/>
        <end position="300"/>
    </location>
</feature>
<dbReference type="InterPro" id="IPR003778">
    <property type="entry name" value="CT_A_B"/>
</dbReference>
<dbReference type="PANTHER" id="PTHR43309:SF5">
    <property type="entry name" value="5-OXOPROLINASE SUBUNIT C"/>
    <property type="match status" value="1"/>
</dbReference>
<dbReference type="SUPFAM" id="SSF50891">
    <property type="entry name" value="Cyclophilin-like"/>
    <property type="match status" value="1"/>
</dbReference>
<dbReference type="AlphaFoldDB" id="A0A7K3VJA8"/>
<sequence length="324" mass="34098">MTGILIKQAGPMLTVQDLGRIGMLHLGVSGSGPMDGPSMRIANRLVGNDDGQAVLEFAHVGGHFEVAEPVRFAVTGGAVEITVDGERRHGWESFSLLPGQVLKIGAMRDAVWGYLALSGGIETPPVLGSRSTHLRTGIGGLDGRRLSAGVRLPLGVTRSAPMMALRRPFRRPLGPVRVVKGPQGDHFDAAACRDFLETGFVVSANRDRMAQMLEGPAVRAVAGHDIVSDGTVSGSIQVPASGRPIVLMAERQTTGGYPKIATVASIDLPRLAQAMTGASLRFKEISQDEAETLFIAQSQALIAALSGLEEKSGTAGLRREPGDE</sequence>
<dbReference type="NCBIfam" id="TIGR00724">
    <property type="entry name" value="urea_amlyse_rel"/>
    <property type="match status" value="1"/>
</dbReference>
<keyword evidence="5" id="KW-0456">Lyase</keyword>
<evidence type="ECO:0000259" key="4">
    <source>
        <dbReference type="SMART" id="SM00797"/>
    </source>
</evidence>
<comment type="caution">
    <text evidence="5">The sequence shown here is derived from an EMBL/GenBank/DDBJ whole genome shotgun (WGS) entry which is preliminary data.</text>
</comment>
<keyword evidence="1" id="KW-0547">Nucleotide-binding</keyword>
<dbReference type="GO" id="GO:0016829">
    <property type="term" value="F:lyase activity"/>
    <property type="evidence" value="ECO:0007669"/>
    <property type="project" value="UniProtKB-KW"/>
</dbReference>
<evidence type="ECO:0000313" key="6">
    <source>
        <dbReference type="Proteomes" id="UP000471705"/>
    </source>
</evidence>
<evidence type="ECO:0000313" key="5">
    <source>
        <dbReference type="EMBL" id="NEK17270.1"/>
    </source>
</evidence>
<accession>A0A7K3VJA8</accession>
<dbReference type="GO" id="GO:0016787">
    <property type="term" value="F:hydrolase activity"/>
    <property type="evidence" value="ECO:0007669"/>
    <property type="project" value="UniProtKB-KW"/>
</dbReference>
<reference evidence="5 6" key="1">
    <citation type="submission" date="2019-12" db="EMBL/GenBank/DDBJ databases">
        <title>Rhizobium genotypes associated with high levels of biological nitrogen fixation by grain legumes in a temperate-maritime cropping system.</title>
        <authorList>
            <person name="Maluk M."/>
            <person name="Francesc Ferrando Molina F."/>
            <person name="Lopez Del Egido L."/>
            <person name="Lafos M."/>
            <person name="Langarica-Fuentes A."/>
            <person name="Gebre Yohannes G."/>
            <person name="Young M.W."/>
            <person name="Martin P."/>
            <person name="Gantlett R."/>
            <person name="Kenicer G."/>
            <person name="Hawes C."/>
            <person name="Begg G.S."/>
            <person name="Quilliam R.S."/>
            <person name="Squire G.R."/>
            <person name="Poole P.S."/>
            <person name="Young P.W."/>
            <person name="Iannetta P.M."/>
            <person name="James E.K."/>
        </authorList>
    </citation>
    <scope>NUCLEOTIDE SEQUENCE [LARGE SCALE GENOMIC DNA]</scope>
    <source>
        <strain evidence="5 6">JHI54</strain>
    </source>
</reference>
<dbReference type="Pfam" id="PF02626">
    <property type="entry name" value="CT_A_B"/>
    <property type="match status" value="1"/>
</dbReference>
<evidence type="ECO:0000256" key="2">
    <source>
        <dbReference type="ARBA" id="ARBA00022801"/>
    </source>
</evidence>
<dbReference type="GO" id="GO:0005524">
    <property type="term" value="F:ATP binding"/>
    <property type="evidence" value="ECO:0007669"/>
    <property type="project" value="UniProtKB-KW"/>
</dbReference>
<dbReference type="EMBL" id="WUFV01000012">
    <property type="protein sequence ID" value="NEK17270.1"/>
    <property type="molecule type" value="Genomic_DNA"/>
</dbReference>
<gene>
    <name evidence="5" type="ORF">GR257_20785</name>
</gene>
<keyword evidence="3" id="KW-0067">ATP-binding</keyword>
<dbReference type="SMART" id="SM00797">
    <property type="entry name" value="AHS2"/>
    <property type="match status" value="1"/>
</dbReference>
<organism evidence="5 6">
    <name type="scientific">Rhizobium leguminosarum</name>
    <dbReference type="NCBI Taxonomy" id="384"/>
    <lineage>
        <taxon>Bacteria</taxon>
        <taxon>Pseudomonadati</taxon>
        <taxon>Pseudomonadota</taxon>
        <taxon>Alphaproteobacteria</taxon>
        <taxon>Hyphomicrobiales</taxon>
        <taxon>Rhizobiaceae</taxon>
        <taxon>Rhizobium/Agrobacterium group</taxon>
        <taxon>Rhizobium</taxon>
    </lineage>
</organism>
<dbReference type="PANTHER" id="PTHR43309">
    <property type="entry name" value="5-OXOPROLINASE SUBUNIT C"/>
    <property type="match status" value="1"/>
</dbReference>
<dbReference type="Gene3D" id="2.40.100.10">
    <property type="entry name" value="Cyclophilin-like"/>
    <property type="match status" value="1"/>
</dbReference>
<dbReference type="Proteomes" id="UP000471705">
    <property type="component" value="Unassembled WGS sequence"/>
</dbReference>
<proteinExistence type="predicted"/>
<evidence type="ECO:0000256" key="1">
    <source>
        <dbReference type="ARBA" id="ARBA00022741"/>
    </source>
</evidence>